<sequence length="292" mass="32316">MTDRPLTWKPNPRQTRVDLPDGATDCHCHVFGPAERFPFAPESKLKPADAPKEELFALHDRMGIDRCVIVQSGTHGFDNRAMLDAMAARPGSYLGVALAPPDIPDADLAEFAEAGVRAIRYNYMGHLAPGASNDDLRALAPRLDAHGMHLQVHMESAMIEEMAPVLSEMPIPVVIDHIGRVDASKGREHAHFQALLRLIDQPHVWCKVSGTERASRADPPYADAVPLTREVAERIPDKIVWGTDWPHPNYRTDPPDDGDLFDLIPEIAPTPELLQAMLVDNPTRLYRFGEGA</sequence>
<evidence type="ECO:0000259" key="1">
    <source>
        <dbReference type="Pfam" id="PF04909"/>
    </source>
</evidence>
<dbReference type="EMBL" id="AQQW01000008">
    <property type="protein sequence ID" value="ETW12055.1"/>
    <property type="molecule type" value="Genomic_DNA"/>
</dbReference>
<name>W4HJ88_9RHOB</name>
<dbReference type="Pfam" id="PF04909">
    <property type="entry name" value="Amidohydro_2"/>
    <property type="match status" value="1"/>
</dbReference>
<dbReference type="RefSeq" id="WP_043845040.1">
    <property type="nucleotide sequence ID" value="NZ_AQQW01000008.1"/>
</dbReference>
<dbReference type="Proteomes" id="UP000019063">
    <property type="component" value="Unassembled WGS sequence"/>
</dbReference>
<dbReference type="STRING" id="1379903.ATO8_13207"/>
<dbReference type="InterPro" id="IPR032466">
    <property type="entry name" value="Metal_Hydrolase"/>
</dbReference>
<protein>
    <submittedName>
        <fullName evidence="2">Amidohydrolase 2</fullName>
    </submittedName>
</protein>
<organism evidence="2 3">
    <name type="scientific">Roseivivax marinus</name>
    <dbReference type="NCBI Taxonomy" id="1379903"/>
    <lineage>
        <taxon>Bacteria</taxon>
        <taxon>Pseudomonadati</taxon>
        <taxon>Pseudomonadota</taxon>
        <taxon>Alphaproteobacteria</taxon>
        <taxon>Rhodobacterales</taxon>
        <taxon>Roseobacteraceae</taxon>
        <taxon>Roseivivax</taxon>
    </lineage>
</organism>
<dbReference type="PANTHER" id="PTHR35563:SF2">
    <property type="entry name" value="BARREL METAL-DEPENDENT HYDROLASE, PUTATIVE (AFU_ORTHOLOGUE AFUA_1G16240)-RELATED"/>
    <property type="match status" value="1"/>
</dbReference>
<evidence type="ECO:0000313" key="3">
    <source>
        <dbReference type="Proteomes" id="UP000019063"/>
    </source>
</evidence>
<dbReference type="AlphaFoldDB" id="W4HJ88"/>
<keyword evidence="2" id="KW-0378">Hydrolase</keyword>
<keyword evidence="3" id="KW-1185">Reference proteome</keyword>
<dbReference type="SUPFAM" id="SSF51556">
    <property type="entry name" value="Metallo-dependent hydrolases"/>
    <property type="match status" value="1"/>
</dbReference>
<reference evidence="2 3" key="1">
    <citation type="journal article" date="2014" name="Antonie Van Leeuwenhoek">
        <title>Roseivivax atlanticus sp. nov., isolated from surface seawater of the Atlantic Ocean.</title>
        <authorList>
            <person name="Li G."/>
            <person name="Lai Q."/>
            <person name="Liu X."/>
            <person name="Sun F."/>
            <person name="Shao Z."/>
        </authorList>
    </citation>
    <scope>NUCLEOTIDE SEQUENCE [LARGE SCALE GENOMIC DNA]</scope>
    <source>
        <strain evidence="2 3">22II-s10s</strain>
    </source>
</reference>
<accession>W4HJ88</accession>
<proteinExistence type="predicted"/>
<dbReference type="InterPro" id="IPR052358">
    <property type="entry name" value="Aro_Compnd_Degr_Hydrolases"/>
</dbReference>
<evidence type="ECO:0000313" key="2">
    <source>
        <dbReference type="EMBL" id="ETW12055.1"/>
    </source>
</evidence>
<feature type="domain" description="Amidohydrolase-related" evidence="1">
    <location>
        <begin position="25"/>
        <end position="288"/>
    </location>
</feature>
<dbReference type="InterPro" id="IPR006680">
    <property type="entry name" value="Amidohydro-rel"/>
</dbReference>
<comment type="caution">
    <text evidence="2">The sequence shown here is derived from an EMBL/GenBank/DDBJ whole genome shotgun (WGS) entry which is preliminary data.</text>
</comment>
<dbReference type="Gene3D" id="3.20.20.140">
    <property type="entry name" value="Metal-dependent hydrolases"/>
    <property type="match status" value="1"/>
</dbReference>
<dbReference type="PANTHER" id="PTHR35563">
    <property type="entry name" value="BARREL METAL-DEPENDENT HYDROLASE, PUTATIVE (AFU_ORTHOLOGUE AFUA_1G16240)-RELATED"/>
    <property type="match status" value="1"/>
</dbReference>
<gene>
    <name evidence="2" type="ORF">ATO8_13207</name>
</gene>
<dbReference type="eggNOG" id="COG3618">
    <property type="taxonomic scope" value="Bacteria"/>
</dbReference>
<dbReference type="GO" id="GO:0016787">
    <property type="term" value="F:hydrolase activity"/>
    <property type="evidence" value="ECO:0007669"/>
    <property type="project" value="UniProtKB-KW"/>
</dbReference>